<organism evidence="1">
    <name type="scientific">marine metagenome</name>
    <dbReference type="NCBI Taxonomy" id="408172"/>
    <lineage>
        <taxon>unclassified sequences</taxon>
        <taxon>metagenomes</taxon>
        <taxon>ecological metagenomes</taxon>
    </lineage>
</organism>
<proteinExistence type="predicted"/>
<protein>
    <submittedName>
        <fullName evidence="1">Uncharacterized protein</fullName>
    </submittedName>
</protein>
<name>A0A383A2G7_9ZZZZ</name>
<dbReference type="AlphaFoldDB" id="A0A383A2G7"/>
<reference evidence="1" key="1">
    <citation type="submission" date="2018-05" db="EMBL/GenBank/DDBJ databases">
        <authorList>
            <person name="Lanie J.A."/>
            <person name="Ng W.-L."/>
            <person name="Kazmierczak K.M."/>
            <person name="Andrzejewski T.M."/>
            <person name="Davidsen T.M."/>
            <person name="Wayne K.J."/>
            <person name="Tettelin H."/>
            <person name="Glass J.I."/>
            <person name="Rusch D."/>
            <person name="Podicherti R."/>
            <person name="Tsui H.-C.T."/>
            <person name="Winkler M.E."/>
        </authorList>
    </citation>
    <scope>NUCLEOTIDE SEQUENCE</scope>
</reference>
<evidence type="ECO:0000313" key="1">
    <source>
        <dbReference type="EMBL" id="SVE01769.1"/>
    </source>
</evidence>
<accession>A0A383A2G7</accession>
<gene>
    <name evidence="1" type="ORF">METZ01_LOCUS454623</name>
</gene>
<dbReference type="EMBL" id="UINC01188516">
    <property type="protein sequence ID" value="SVE01769.1"/>
    <property type="molecule type" value="Genomic_DNA"/>
</dbReference>
<sequence>MRTVNRDMTILELKVEENEQVPGENLMHQVTIYPHNSVTVE</sequence>